<dbReference type="GO" id="GO:0016705">
    <property type="term" value="F:oxidoreductase activity, acting on paired donors, with incorporation or reduction of molecular oxygen"/>
    <property type="evidence" value="ECO:0007669"/>
    <property type="project" value="InterPro"/>
</dbReference>
<dbReference type="InterPro" id="IPR001128">
    <property type="entry name" value="Cyt_P450"/>
</dbReference>
<dbReference type="AlphaFoldDB" id="A0AA40FAY8"/>
<reference evidence="7" key="1">
    <citation type="submission" date="2023-06" db="EMBL/GenBank/DDBJ databases">
        <title>Genome-scale phylogeny and comparative genomics of the fungal order Sordariales.</title>
        <authorList>
            <consortium name="Lawrence Berkeley National Laboratory"/>
            <person name="Hensen N."/>
            <person name="Bonometti L."/>
            <person name="Westerberg I."/>
            <person name="Brannstrom I.O."/>
            <person name="Guillou S."/>
            <person name="Cros-Aarteil S."/>
            <person name="Calhoun S."/>
            <person name="Haridas S."/>
            <person name="Kuo A."/>
            <person name="Mondo S."/>
            <person name="Pangilinan J."/>
            <person name="Riley R."/>
            <person name="LaButti K."/>
            <person name="Andreopoulos B."/>
            <person name="Lipzen A."/>
            <person name="Chen C."/>
            <person name="Yanf M."/>
            <person name="Daum C."/>
            <person name="Ng V."/>
            <person name="Clum A."/>
            <person name="Steindorff A."/>
            <person name="Ohm R."/>
            <person name="Martin F."/>
            <person name="Silar P."/>
            <person name="Natvig D."/>
            <person name="Lalanne C."/>
            <person name="Gautier V."/>
            <person name="Ament-velasquez S.L."/>
            <person name="Kruys A."/>
            <person name="Hutchinson M.I."/>
            <person name="Powell A.J."/>
            <person name="Barry K."/>
            <person name="Miller A.N."/>
            <person name="Grigoriev I.V."/>
            <person name="Debuchy R."/>
            <person name="Gladieux P."/>
            <person name="Thoren M.H."/>
            <person name="Johannesson H."/>
        </authorList>
    </citation>
    <scope>NUCLEOTIDE SEQUENCE</scope>
    <source>
        <strain evidence="7">SMH3187-1</strain>
    </source>
</reference>
<proteinExistence type="inferred from homology"/>
<keyword evidence="6" id="KW-0732">Signal</keyword>
<evidence type="ECO:0000313" key="7">
    <source>
        <dbReference type="EMBL" id="KAK0754482.1"/>
    </source>
</evidence>
<sequence>MALLLGLGLLVLWLYRSWAKHRQIPGPTMASVSNIPRLVWSWSGKPHEVQIRLHKRYGKIVRLGPNCISIGDPREINKLYGTGANMPKSDFYRVFQPIVRGHIIQGIFNTQDEALHRALRRPIAGIYSMTNLVEFEPYVDTTIDFFLSQLEKLQDGKVCDLGLWMQYFAFDVMGEITFSKRLGFMDEARDIEGIIANTAKVSRYASVVGQMPWIDQLWAKNHVVLYLAPKKSSAVVEFALARARERKSAEKSEKEGLEYNSRDFMSRFFDAKAKSASIPDHYVTAWATSNIQAGSDSTAIMLRAILYFLLKQPASLDKLMAELAQARHEGRLSDVVTWKESRELPYLDACIKEAGRLHPPVGLALERVVPEGGAVLCGKTMAAGTVVGINAWVAHRDEDAFGTDAHEWNPDRWLGDKDRRVAMERCLLTMSLVNDWTITNHWLAFQTNFQVRLRKRGSDWAVRQEAHGGVKV</sequence>
<accession>A0AA40FAY8</accession>
<dbReference type="PANTHER" id="PTHR24305:SF232">
    <property type="entry name" value="P450, PUTATIVE (EUROFUNG)-RELATED"/>
    <property type="match status" value="1"/>
</dbReference>
<keyword evidence="4" id="KW-0479">Metal-binding</keyword>
<dbReference type="SUPFAM" id="SSF48264">
    <property type="entry name" value="Cytochrome P450"/>
    <property type="match status" value="1"/>
</dbReference>
<keyword evidence="5" id="KW-0408">Iron</keyword>
<dbReference type="GO" id="GO:0005506">
    <property type="term" value="F:iron ion binding"/>
    <property type="evidence" value="ECO:0007669"/>
    <property type="project" value="InterPro"/>
</dbReference>
<dbReference type="GO" id="GO:0004497">
    <property type="term" value="F:monooxygenase activity"/>
    <property type="evidence" value="ECO:0007669"/>
    <property type="project" value="InterPro"/>
</dbReference>
<dbReference type="Gene3D" id="1.10.630.10">
    <property type="entry name" value="Cytochrome P450"/>
    <property type="match status" value="1"/>
</dbReference>
<feature type="signal peptide" evidence="6">
    <location>
        <begin position="1"/>
        <end position="19"/>
    </location>
</feature>
<evidence type="ECO:0000256" key="6">
    <source>
        <dbReference type="SAM" id="SignalP"/>
    </source>
</evidence>
<evidence type="ECO:0000256" key="1">
    <source>
        <dbReference type="ARBA" id="ARBA00001971"/>
    </source>
</evidence>
<dbReference type="Pfam" id="PF00067">
    <property type="entry name" value="p450"/>
    <property type="match status" value="1"/>
</dbReference>
<keyword evidence="8" id="KW-1185">Reference proteome</keyword>
<dbReference type="PANTHER" id="PTHR24305">
    <property type="entry name" value="CYTOCHROME P450"/>
    <property type="match status" value="1"/>
</dbReference>
<comment type="caution">
    <text evidence="7">The sequence shown here is derived from an EMBL/GenBank/DDBJ whole genome shotgun (WGS) entry which is preliminary data.</text>
</comment>
<evidence type="ECO:0000256" key="2">
    <source>
        <dbReference type="ARBA" id="ARBA00010617"/>
    </source>
</evidence>
<name>A0AA40FAY8_9PEZI</name>
<protein>
    <submittedName>
        <fullName evidence="7">Cytochrome P450</fullName>
    </submittedName>
</protein>
<dbReference type="Proteomes" id="UP001172155">
    <property type="component" value="Unassembled WGS sequence"/>
</dbReference>
<dbReference type="InterPro" id="IPR050121">
    <property type="entry name" value="Cytochrome_P450_monoxygenase"/>
</dbReference>
<evidence type="ECO:0000256" key="3">
    <source>
        <dbReference type="ARBA" id="ARBA00022617"/>
    </source>
</evidence>
<evidence type="ECO:0000256" key="5">
    <source>
        <dbReference type="ARBA" id="ARBA00023004"/>
    </source>
</evidence>
<dbReference type="InterPro" id="IPR036396">
    <property type="entry name" value="Cyt_P450_sf"/>
</dbReference>
<keyword evidence="3" id="KW-0349">Heme</keyword>
<evidence type="ECO:0000313" key="8">
    <source>
        <dbReference type="Proteomes" id="UP001172155"/>
    </source>
</evidence>
<organism evidence="7 8">
    <name type="scientific">Schizothecium vesticola</name>
    <dbReference type="NCBI Taxonomy" id="314040"/>
    <lineage>
        <taxon>Eukaryota</taxon>
        <taxon>Fungi</taxon>
        <taxon>Dikarya</taxon>
        <taxon>Ascomycota</taxon>
        <taxon>Pezizomycotina</taxon>
        <taxon>Sordariomycetes</taxon>
        <taxon>Sordariomycetidae</taxon>
        <taxon>Sordariales</taxon>
        <taxon>Schizotheciaceae</taxon>
        <taxon>Schizothecium</taxon>
    </lineage>
</organism>
<comment type="similarity">
    <text evidence="2">Belongs to the cytochrome P450 family.</text>
</comment>
<dbReference type="CDD" id="cd11060">
    <property type="entry name" value="CYP57A1-like"/>
    <property type="match status" value="1"/>
</dbReference>
<evidence type="ECO:0000256" key="4">
    <source>
        <dbReference type="ARBA" id="ARBA00022723"/>
    </source>
</evidence>
<dbReference type="GO" id="GO:0020037">
    <property type="term" value="F:heme binding"/>
    <property type="evidence" value="ECO:0007669"/>
    <property type="project" value="InterPro"/>
</dbReference>
<comment type="cofactor">
    <cofactor evidence="1">
        <name>heme</name>
        <dbReference type="ChEBI" id="CHEBI:30413"/>
    </cofactor>
</comment>
<gene>
    <name evidence="7" type="ORF">B0T18DRAFT_434855</name>
</gene>
<dbReference type="EMBL" id="JAUKUD010000001">
    <property type="protein sequence ID" value="KAK0754482.1"/>
    <property type="molecule type" value="Genomic_DNA"/>
</dbReference>
<feature type="chain" id="PRO_5041218598" evidence="6">
    <location>
        <begin position="20"/>
        <end position="472"/>
    </location>
</feature>